<evidence type="ECO:0000313" key="2">
    <source>
        <dbReference type="Proteomes" id="UP001060584"/>
    </source>
</evidence>
<sequence length="148" mass="14794">MVGLLDVVDNGFAGDRIGHGYMGLTGAAGRFDQALDLAGVLQGFSLNQQVDRQVHVCPVVADEVGPVDHAVRYERDLHSAAASVDSPTLSDASALALRLRVGLAGSAAGCVASVSTGAGLASACASTLAALSACCLAFSSRASFSASL</sequence>
<dbReference type="EMBL" id="OP313111">
    <property type="protein sequence ID" value="UXQ84865.1"/>
    <property type="molecule type" value="Genomic_DNA"/>
</dbReference>
<reference evidence="1 2" key="1">
    <citation type="submission" date="2022-08" db="EMBL/GenBank/DDBJ databases">
        <authorList>
            <person name="Chen G.D."/>
        </authorList>
    </citation>
    <scope>NUCLEOTIDE SEQUENCE [LARGE SCALE GENOMIC DNA]</scope>
</reference>
<gene>
    <name evidence="1" type="ORF">10RS306A_gene4585</name>
</gene>
<dbReference type="Proteomes" id="UP001060584">
    <property type="component" value="Segment"/>
</dbReference>
<keyword evidence="2" id="KW-1185">Reference proteome</keyword>
<evidence type="ECO:0000313" key="1">
    <source>
        <dbReference type="EMBL" id="UXQ84865.1"/>
    </source>
</evidence>
<proteinExistence type="predicted"/>
<name>A0A977TES2_9CAUD</name>
<protein>
    <submittedName>
        <fullName evidence="1">Uncharacterized protein</fullName>
    </submittedName>
</protein>
<accession>A0A977TES2</accession>
<organism evidence="1 2">
    <name type="scientific">Ralstonia phage 10RS306A</name>
    <dbReference type="NCBI Taxonomy" id="2968818"/>
    <lineage>
        <taxon>Viruses</taxon>
        <taxon>Duplodnaviria</taxon>
        <taxon>Heunggongvirae</taxon>
        <taxon>Uroviricota</taxon>
        <taxon>Caudoviricetes</taxon>
        <taxon>Autographivirales</taxon>
        <taxon>Autotranscriptaviridae</taxon>
        <taxon>Serkorvirus</taxon>
        <taxon>Serkorvirus 10RS306A</taxon>
    </lineage>
</organism>